<dbReference type="OrthoDB" id="7029178at2"/>
<dbReference type="AlphaFoldDB" id="A0A5C0B0U6"/>
<name>A0A5C0B0U6_9BURK</name>
<feature type="transmembrane region" description="Helical" evidence="8">
    <location>
        <begin position="153"/>
        <end position="173"/>
    </location>
</feature>
<gene>
    <name evidence="9" type="ORF">FXN63_11995</name>
</gene>
<comment type="subcellular location">
    <subcellularLocation>
        <location evidence="1 8">Cell membrane</location>
        <topology evidence="1 8">Multi-pass membrane protein</topology>
    </subcellularLocation>
</comment>
<feature type="transmembrane region" description="Helical" evidence="8">
    <location>
        <begin position="43"/>
        <end position="61"/>
    </location>
</feature>
<evidence type="ECO:0000256" key="7">
    <source>
        <dbReference type="ARBA" id="ARBA00023136"/>
    </source>
</evidence>
<evidence type="ECO:0000313" key="10">
    <source>
        <dbReference type="Proteomes" id="UP000325161"/>
    </source>
</evidence>
<keyword evidence="7 8" id="KW-0472">Membrane</keyword>
<comment type="similarity">
    <text evidence="2 8">Belongs to the 4-toluene sulfonate uptake permease (TSUP) (TC 2.A.102) family.</text>
</comment>
<keyword evidence="4 8" id="KW-1003">Cell membrane</keyword>
<feature type="transmembrane region" description="Helical" evidence="8">
    <location>
        <begin position="12"/>
        <end position="36"/>
    </location>
</feature>
<dbReference type="InterPro" id="IPR002781">
    <property type="entry name" value="TM_pro_TauE-like"/>
</dbReference>
<evidence type="ECO:0000313" key="9">
    <source>
        <dbReference type="EMBL" id="QEI06471.1"/>
    </source>
</evidence>
<evidence type="ECO:0000256" key="2">
    <source>
        <dbReference type="ARBA" id="ARBA00009142"/>
    </source>
</evidence>
<evidence type="ECO:0000256" key="1">
    <source>
        <dbReference type="ARBA" id="ARBA00004651"/>
    </source>
</evidence>
<keyword evidence="5 8" id="KW-0812">Transmembrane</keyword>
<reference evidence="9 10" key="1">
    <citation type="submission" date="2019-08" db="EMBL/GenBank/DDBJ databases">
        <title>Amphibian skin-associated Pigmentiphaga: genome sequence and occurrence across geography and hosts.</title>
        <authorList>
            <person name="Bletz M.C."/>
            <person name="Bunk B."/>
            <person name="Sproeer C."/>
            <person name="Biwer P."/>
            <person name="Reiter S."/>
            <person name="Rabemananjara F.C.E."/>
            <person name="Schulz S."/>
            <person name="Overmann J."/>
            <person name="Vences M."/>
        </authorList>
    </citation>
    <scope>NUCLEOTIDE SEQUENCE [LARGE SCALE GENOMIC DNA]</scope>
    <source>
        <strain evidence="9 10">Mada1488</strain>
    </source>
</reference>
<feature type="transmembrane region" description="Helical" evidence="8">
    <location>
        <begin position="121"/>
        <end position="141"/>
    </location>
</feature>
<dbReference type="Proteomes" id="UP000325161">
    <property type="component" value="Chromosome"/>
</dbReference>
<dbReference type="KEGG" id="pacr:FXN63_11995"/>
<dbReference type="PANTHER" id="PTHR30269">
    <property type="entry name" value="TRANSMEMBRANE PROTEIN YFCA"/>
    <property type="match status" value="1"/>
</dbReference>
<evidence type="ECO:0000256" key="8">
    <source>
        <dbReference type="RuleBase" id="RU363041"/>
    </source>
</evidence>
<sequence>MHITANTDSPIVLAKLSVEILVSIHAYLLFFAIVALASFCQNLTGFAFGLILVGLVGALSLMPISEAANAATIMSIANGAVYIRTHPFKPDWTLLKPMLISSVIGVLIGVGTLSLLSNHAIAGLSLTLGAAIVACAMLLFAQKKPRATMSGQRALYTAGLLSGLLGGLFATPGPPMVYHLYRQPLAPIVIRQCLVVMFISAVIIRLGLVVYAGTFALSSLYLGLMAVPLVAVVTWLHAKYPPKLPAYLVRWLVCALMLAAGGSLIFSAIAHL</sequence>
<proteinExistence type="inferred from homology"/>
<dbReference type="Pfam" id="PF01925">
    <property type="entry name" value="TauE"/>
    <property type="match status" value="1"/>
</dbReference>
<dbReference type="PANTHER" id="PTHR30269:SF37">
    <property type="entry name" value="MEMBRANE TRANSPORTER PROTEIN"/>
    <property type="match status" value="1"/>
</dbReference>
<keyword evidence="6 8" id="KW-1133">Transmembrane helix</keyword>
<keyword evidence="3" id="KW-0813">Transport</keyword>
<dbReference type="EMBL" id="CP043046">
    <property type="protein sequence ID" value="QEI06471.1"/>
    <property type="molecule type" value="Genomic_DNA"/>
</dbReference>
<feature type="transmembrane region" description="Helical" evidence="8">
    <location>
        <begin position="185"/>
        <end position="208"/>
    </location>
</feature>
<organism evidence="9 10">
    <name type="scientific">Pigmentiphaga aceris</name>
    <dbReference type="NCBI Taxonomy" id="1940612"/>
    <lineage>
        <taxon>Bacteria</taxon>
        <taxon>Pseudomonadati</taxon>
        <taxon>Pseudomonadota</taxon>
        <taxon>Betaproteobacteria</taxon>
        <taxon>Burkholderiales</taxon>
        <taxon>Alcaligenaceae</taxon>
        <taxon>Pigmentiphaga</taxon>
    </lineage>
</organism>
<accession>A0A5C0B0U6</accession>
<dbReference type="RefSeq" id="WP_148815114.1">
    <property type="nucleotide sequence ID" value="NZ_CP043046.1"/>
</dbReference>
<dbReference type="InterPro" id="IPR052017">
    <property type="entry name" value="TSUP"/>
</dbReference>
<evidence type="ECO:0000256" key="4">
    <source>
        <dbReference type="ARBA" id="ARBA00022475"/>
    </source>
</evidence>
<evidence type="ECO:0000256" key="6">
    <source>
        <dbReference type="ARBA" id="ARBA00022989"/>
    </source>
</evidence>
<evidence type="ECO:0000256" key="5">
    <source>
        <dbReference type="ARBA" id="ARBA00022692"/>
    </source>
</evidence>
<feature type="transmembrane region" description="Helical" evidence="8">
    <location>
        <begin position="97"/>
        <end position="115"/>
    </location>
</feature>
<evidence type="ECO:0000256" key="3">
    <source>
        <dbReference type="ARBA" id="ARBA00022448"/>
    </source>
</evidence>
<feature type="transmembrane region" description="Helical" evidence="8">
    <location>
        <begin position="248"/>
        <end position="270"/>
    </location>
</feature>
<dbReference type="GO" id="GO:0005886">
    <property type="term" value="C:plasma membrane"/>
    <property type="evidence" value="ECO:0007669"/>
    <property type="project" value="UniProtKB-SubCell"/>
</dbReference>
<protein>
    <recommendedName>
        <fullName evidence="8">Probable membrane transporter protein</fullName>
    </recommendedName>
</protein>
<feature type="transmembrane region" description="Helical" evidence="8">
    <location>
        <begin position="215"/>
        <end position="236"/>
    </location>
</feature>
<keyword evidence="10" id="KW-1185">Reference proteome</keyword>